<protein>
    <submittedName>
        <fullName evidence="1">Uncharacterized protein</fullName>
    </submittedName>
</protein>
<evidence type="ECO:0000313" key="2">
    <source>
        <dbReference type="Proteomes" id="UP000663881"/>
    </source>
</evidence>
<feature type="non-terminal residue" evidence="1">
    <location>
        <position position="76"/>
    </location>
</feature>
<name>A0A820QU58_9BILA</name>
<comment type="caution">
    <text evidence="1">The sequence shown here is derived from an EMBL/GenBank/DDBJ whole genome shotgun (WGS) entry which is preliminary data.</text>
</comment>
<proteinExistence type="predicted"/>
<gene>
    <name evidence="1" type="ORF">OKA104_LOCUS52759</name>
</gene>
<dbReference type="Proteomes" id="UP000663881">
    <property type="component" value="Unassembled WGS sequence"/>
</dbReference>
<organism evidence="1 2">
    <name type="scientific">Adineta steineri</name>
    <dbReference type="NCBI Taxonomy" id="433720"/>
    <lineage>
        <taxon>Eukaryota</taxon>
        <taxon>Metazoa</taxon>
        <taxon>Spiralia</taxon>
        <taxon>Gnathifera</taxon>
        <taxon>Rotifera</taxon>
        <taxon>Eurotatoria</taxon>
        <taxon>Bdelloidea</taxon>
        <taxon>Adinetida</taxon>
        <taxon>Adinetidae</taxon>
        <taxon>Adineta</taxon>
    </lineage>
</organism>
<accession>A0A820QU58</accession>
<evidence type="ECO:0000313" key="1">
    <source>
        <dbReference type="EMBL" id="CAF4425252.1"/>
    </source>
</evidence>
<reference evidence="1" key="1">
    <citation type="submission" date="2021-02" db="EMBL/GenBank/DDBJ databases">
        <authorList>
            <person name="Nowell W R."/>
        </authorList>
    </citation>
    <scope>NUCLEOTIDE SEQUENCE</scope>
</reference>
<dbReference type="EMBL" id="CAJOAY010031366">
    <property type="protein sequence ID" value="CAF4425252.1"/>
    <property type="molecule type" value="Genomic_DNA"/>
</dbReference>
<dbReference type="AlphaFoldDB" id="A0A820QU58"/>
<sequence>MSVSPLINNNDSLDVNNNLMCYTENDWYRIRHRTIAYVHLQSYMSIDWPHEHASRSTCHLESILPNSLLSSIYNLT</sequence>